<feature type="domain" description="PLD phosphodiesterase" evidence="11">
    <location>
        <begin position="453"/>
        <end position="480"/>
    </location>
</feature>
<evidence type="ECO:0000256" key="1">
    <source>
        <dbReference type="ARBA" id="ARBA00000798"/>
    </source>
</evidence>
<evidence type="ECO:0000256" key="7">
    <source>
        <dbReference type="ARBA" id="ARBA00023288"/>
    </source>
</evidence>
<feature type="domain" description="PLD phosphodiesterase" evidence="11">
    <location>
        <begin position="925"/>
        <end position="952"/>
    </location>
</feature>
<evidence type="ECO:0000313" key="14">
    <source>
        <dbReference type="Proteomes" id="UP000827092"/>
    </source>
</evidence>
<dbReference type="InterPro" id="IPR001736">
    <property type="entry name" value="PLipase_D/transphosphatidylase"/>
</dbReference>
<comment type="similarity">
    <text evidence="2 9">Belongs to the phospholipase D family.</text>
</comment>
<dbReference type="GO" id="GO:0035091">
    <property type="term" value="F:phosphatidylinositol binding"/>
    <property type="evidence" value="ECO:0007669"/>
    <property type="project" value="InterPro"/>
</dbReference>
<dbReference type="AlphaFoldDB" id="A0AAV6VJV6"/>
<gene>
    <name evidence="13" type="ORF">JTE90_001132</name>
</gene>
<dbReference type="SMART" id="SM00155">
    <property type="entry name" value="PLDc"/>
    <property type="match status" value="2"/>
</dbReference>
<evidence type="ECO:0000313" key="13">
    <source>
        <dbReference type="EMBL" id="KAG8195896.1"/>
    </source>
</evidence>
<dbReference type="PIRSF" id="PIRSF009376">
    <property type="entry name" value="Phospholipase_D_euk"/>
    <property type="match status" value="1"/>
</dbReference>
<dbReference type="SMART" id="SM00312">
    <property type="entry name" value="PX"/>
    <property type="match status" value="1"/>
</dbReference>
<dbReference type="Proteomes" id="UP000827092">
    <property type="component" value="Unassembled WGS sequence"/>
</dbReference>
<dbReference type="Pfam" id="PF00614">
    <property type="entry name" value="PLDc"/>
    <property type="match status" value="1"/>
</dbReference>
<dbReference type="InterPro" id="IPR036871">
    <property type="entry name" value="PX_dom_sf"/>
</dbReference>
<reference evidence="13 14" key="1">
    <citation type="journal article" date="2022" name="Nat. Ecol. Evol.">
        <title>A masculinizing supergene underlies an exaggerated male reproductive morph in a spider.</title>
        <authorList>
            <person name="Hendrickx F."/>
            <person name="De Corte Z."/>
            <person name="Sonet G."/>
            <person name="Van Belleghem S.M."/>
            <person name="Kostlbacher S."/>
            <person name="Vangestel C."/>
        </authorList>
    </citation>
    <scope>NUCLEOTIDE SEQUENCE [LARGE SCALE GENOMIC DNA]</scope>
    <source>
        <strain evidence="13">W744_W776</strain>
    </source>
</reference>
<dbReference type="EMBL" id="JAFNEN010000076">
    <property type="protein sequence ID" value="KAG8195896.1"/>
    <property type="molecule type" value="Genomic_DNA"/>
</dbReference>
<dbReference type="EC" id="3.1.4.4" evidence="9"/>
<accession>A0AAV6VJV6</accession>
<keyword evidence="4 9" id="KW-0378">Hydrolase</keyword>
<dbReference type="GO" id="GO:0004630">
    <property type="term" value="F:phospholipase D activity"/>
    <property type="evidence" value="ECO:0007669"/>
    <property type="project" value="UniProtKB-UniRule"/>
</dbReference>
<organism evidence="13 14">
    <name type="scientific">Oedothorax gibbosus</name>
    <dbReference type="NCBI Taxonomy" id="931172"/>
    <lineage>
        <taxon>Eukaryota</taxon>
        <taxon>Metazoa</taxon>
        <taxon>Ecdysozoa</taxon>
        <taxon>Arthropoda</taxon>
        <taxon>Chelicerata</taxon>
        <taxon>Arachnida</taxon>
        <taxon>Araneae</taxon>
        <taxon>Araneomorphae</taxon>
        <taxon>Entelegynae</taxon>
        <taxon>Araneoidea</taxon>
        <taxon>Linyphiidae</taxon>
        <taxon>Erigoninae</taxon>
        <taxon>Oedothorax</taxon>
    </lineage>
</organism>
<evidence type="ECO:0000256" key="4">
    <source>
        <dbReference type="ARBA" id="ARBA00022801"/>
    </source>
</evidence>
<dbReference type="PROSITE" id="PS50035">
    <property type="entry name" value="PLD"/>
    <property type="match status" value="2"/>
</dbReference>
<dbReference type="Pfam" id="PF00787">
    <property type="entry name" value="PX"/>
    <property type="match status" value="1"/>
</dbReference>
<sequence length="1110" mass="127128">MAASRIPVDAQESNTITDGDSDYEDLPSPYTEGDDIDDAAGGNCNPHIFSQVHDTPMGFKDPSISVLIPSCPVHVKIVDIERSPTTHMLNPNLYVLQLKHGPYEWTVKKRYKHFQHLHQQLSLFKTGLAIPLPTKRHKARRKSCRKNERRRLPRFPKRPDALLQNDKISHRAQQLEEYLQNILRIPLYRNHHETMDFLEVCPLTFVSGLGSKRKEGLIQKRSGGHRTGGCFRIKRGFIDWCGRWRWRWLLVKDNFVAYVKPEDGRVRSVLLMDQGFKVECGFVNTGIHHGLQISNLSRHLLVRCWTRRKAREWSEALMDTAKTTARDFTQPNRYEAFSPVRNSSECRWFIDGATYFEAIADALERAKEEIFIADWWLSPELYMKRPVIQGEVWRLDHILKRKAQQGVKVFVLLYKEVELALGINSFYSKQQLVSMHPNIKVLRHPDHVQNGTLLWAHHEKIVCVDQTYAFVGGIDLCYGRWDDDQHKLADLGGVGKKMSQGSLAGDLKALNLPGSPKLRRSHSMSEVPSELGVNSQSLRLKLARLSLLPQSSLYSTEDTTKGSSKVVFSKIHNNIEINVESATPSSSQIITPSPNEDKEEVKTVELEYPTSHLRAVDNDECARKKYTSRKLKTKMVMQAVVRLQGLKKQAHNKSLDSLNANYDSLDLPDADMRRTNSEMALNELGLQGSPKMWIGKDYINFIIKDFEHLHKPYQDLIDRHTTARMPWHDIGSFVQGAAARDVARHFIQRWNFTKFEKAKYYDRYPWLLPKSYEGCDNVLRSVSTWSAGMKTMEHSIHNAYLDVIRNAKHYIYIENQFFISQAAGHRDVFNGIGEALFQRIVEAHKNKESFRVYVVMPLLPAFEGEIGTGTGTAIQAITHWNYASMCRGADSLYQRLILEVGDPNAYITFFGLRKYGFLNEKIVTELIYVHSKLLIADDRTVIIGSANINDRSLLGYRDSEMCMVYEDVDFEPTIMNGKPYQAGHFACSLRRTLFREHLGLLDKNSQSIDVRDPVSGSFYKDVWIKTAALNTSIYEKVFRCIPSDEVHDFCELKDYLSKPSMSTTDPESAIKLLSGIKGHLVLMPFFFLCNENLTPSAGTKESLMPVCLWT</sequence>
<dbReference type="CDD" id="cd06895">
    <property type="entry name" value="PX_PLD"/>
    <property type="match status" value="1"/>
</dbReference>
<evidence type="ECO:0000256" key="9">
    <source>
        <dbReference type="PIRNR" id="PIRNR009376"/>
    </source>
</evidence>
<evidence type="ECO:0000256" key="10">
    <source>
        <dbReference type="SAM" id="MobiDB-lite"/>
    </source>
</evidence>
<evidence type="ECO:0000256" key="2">
    <source>
        <dbReference type="ARBA" id="ARBA00008664"/>
    </source>
</evidence>
<dbReference type="InterPro" id="IPR011993">
    <property type="entry name" value="PH-like_dom_sf"/>
</dbReference>
<keyword evidence="6" id="KW-0443">Lipid metabolism</keyword>
<comment type="caution">
    <text evidence="13">The sequence shown here is derived from an EMBL/GenBank/DDBJ whole genome shotgun (WGS) entry which is preliminary data.</text>
</comment>
<dbReference type="GO" id="GO:0009395">
    <property type="term" value="P:phospholipid catabolic process"/>
    <property type="evidence" value="ECO:0007669"/>
    <property type="project" value="TreeGrafter"/>
</dbReference>
<dbReference type="SUPFAM" id="SSF50729">
    <property type="entry name" value="PH domain-like"/>
    <property type="match status" value="1"/>
</dbReference>
<evidence type="ECO:0000256" key="5">
    <source>
        <dbReference type="ARBA" id="ARBA00022963"/>
    </source>
</evidence>
<dbReference type="Gene3D" id="2.30.29.30">
    <property type="entry name" value="Pleckstrin-homology domain (PH domain)/Phosphotyrosine-binding domain (PTB)"/>
    <property type="match status" value="1"/>
</dbReference>
<dbReference type="PANTHER" id="PTHR18896:SF76">
    <property type="entry name" value="PHOSPHOLIPASE"/>
    <property type="match status" value="1"/>
</dbReference>
<keyword evidence="14" id="KW-1185">Reference proteome</keyword>
<dbReference type="PANTHER" id="PTHR18896">
    <property type="entry name" value="PHOSPHOLIPASE D"/>
    <property type="match status" value="1"/>
</dbReference>
<dbReference type="Gene3D" id="3.30.870.10">
    <property type="entry name" value="Endonuclease Chain A"/>
    <property type="match status" value="2"/>
</dbReference>
<dbReference type="InterPro" id="IPR001683">
    <property type="entry name" value="PX_dom"/>
</dbReference>
<evidence type="ECO:0000256" key="6">
    <source>
        <dbReference type="ARBA" id="ARBA00023098"/>
    </source>
</evidence>
<dbReference type="GO" id="GO:0012505">
    <property type="term" value="C:endomembrane system"/>
    <property type="evidence" value="ECO:0007669"/>
    <property type="project" value="UniProtKB-SubCell"/>
</dbReference>
<comment type="subcellular location">
    <subcellularLocation>
        <location evidence="8">Endomembrane system</location>
        <topology evidence="8">Lipid-anchor</topology>
    </subcellularLocation>
</comment>
<evidence type="ECO:0000259" key="11">
    <source>
        <dbReference type="PROSITE" id="PS50035"/>
    </source>
</evidence>
<dbReference type="GO" id="GO:0060627">
    <property type="term" value="P:regulation of vesicle-mediated transport"/>
    <property type="evidence" value="ECO:0007669"/>
    <property type="project" value="TreeGrafter"/>
</dbReference>
<dbReference type="GO" id="GO:0006654">
    <property type="term" value="P:phosphatidic acid biosynthetic process"/>
    <property type="evidence" value="ECO:0007669"/>
    <property type="project" value="InterPro"/>
</dbReference>
<dbReference type="SUPFAM" id="SSF64268">
    <property type="entry name" value="PX domain"/>
    <property type="match status" value="1"/>
</dbReference>
<dbReference type="GO" id="GO:0035556">
    <property type="term" value="P:intracellular signal transduction"/>
    <property type="evidence" value="ECO:0007669"/>
    <property type="project" value="InterPro"/>
</dbReference>
<protein>
    <recommendedName>
        <fullName evidence="9">Phospholipase</fullName>
        <ecNumber evidence="9">3.1.4.4</ecNumber>
    </recommendedName>
</protein>
<dbReference type="InterPro" id="IPR025202">
    <property type="entry name" value="PLD-like_dom"/>
</dbReference>
<dbReference type="CDD" id="cd09138">
    <property type="entry name" value="PLDc_vPLD1_2_yPLD_like_1"/>
    <property type="match status" value="1"/>
</dbReference>
<dbReference type="InterPro" id="IPR016555">
    <property type="entry name" value="PLipase_D_euk"/>
</dbReference>
<evidence type="ECO:0000256" key="3">
    <source>
        <dbReference type="ARBA" id="ARBA00022737"/>
    </source>
</evidence>
<dbReference type="SUPFAM" id="SSF56024">
    <property type="entry name" value="Phospholipase D/nuclease"/>
    <property type="match status" value="2"/>
</dbReference>
<keyword evidence="7" id="KW-0449">Lipoprotein</keyword>
<dbReference type="CDD" id="cd01254">
    <property type="entry name" value="PH_PLD"/>
    <property type="match status" value="1"/>
</dbReference>
<dbReference type="Gene3D" id="3.30.1520.10">
    <property type="entry name" value="Phox-like domain"/>
    <property type="match status" value="1"/>
</dbReference>
<dbReference type="FunFam" id="3.30.870.10:FF:000011">
    <property type="entry name" value="Phospholipase"/>
    <property type="match status" value="1"/>
</dbReference>
<dbReference type="FunFam" id="3.30.870.10:FF:000036">
    <property type="entry name" value="Phospholipase"/>
    <property type="match status" value="1"/>
</dbReference>
<keyword evidence="5 9" id="KW-0442">Lipid degradation</keyword>
<proteinExistence type="inferred from homology"/>
<comment type="catalytic activity">
    <reaction evidence="1 9">
        <text>a 1,2-diacyl-sn-glycero-3-phosphocholine + H2O = a 1,2-diacyl-sn-glycero-3-phosphate + choline + H(+)</text>
        <dbReference type="Rhea" id="RHEA:14445"/>
        <dbReference type="ChEBI" id="CHEBI:15354"/>
        <dbReference type="ChEBI" id="CHEBI:15377"/>
        <dbReference type="ChEBI" id="CHEBI:15378"/>
        <dbReference type="ChEBI" id="CHEBI:57643"/>
        <dbReference type="ChEBI" id="CHEBI:58608"/>
        <dbReference type="EC" id="3.1.4.4"/>
    </reaction>
</comment>
<keyword evidence="3" id="KW-0677">Repeat</keyword>
<feature type="region of interest" description="Disordered" evidence="10">
    <location>
        <begin position="1"/>
        <end position="37"/>
    </location>
</feature>
<feature type="domain" description="PX" evidence="12">
    <location>
        <begin position="72"/>
        <end position="205"/>
    </location>
</feature>
<name>A0AAV6VJV6_9ARAC</name>
<dbReference type="InterPro" id="IPR015679">
    <property type="entry name" value="PLipase_D_fam"/>
</dbReference>
<evidence type="ECO:0000256" key="8">
    <source>
        <dbReference type="ARBA" id="ARBA00037868"/>
    </source>
</evidence>
<dbReference type="PROSITE" id="PS50195">
    <property type="entry name" value="PX"/>
    <property type="match status" value="1"/>
</dbReference>
<dbReference type="CDD" id="cd09141">
    <property type="entry name" value="PLDc_vPLD1_2_yPLD_like_2"/>
    <property type="match status" value="1"/>
</dbReference>
<evidence type="ECO:0000259" key="12">
    <source>
        <dbReference type="PROSITE" id="PS50195"/>
    </source>
</evidence>
<dbReference type="Pfam" id="PF13091">
    <property type="entry name" value="PLDc_2"/>
    <property type="match status" value="1"/>
</dbReference>